<feature type="domain" description="HTH gntR-type" evidence="6">
    <location>
        <begin position="15"/>
        <end position="83"/>
    </location>
</feature>
<dbReference type="GO" id="GO:0003677">
    <property type="term" value="F:DNA binding"/>
    <property type="evidence" value="ECO:0007669"/>
    <property type="project" value="UniProtKB-KW"/>
</dbReference>
<evidence type="ECO:0000313" key="8">
    <source>
        <dbReference type="Proteomes" id="UP000653411"/>
    </source>
</evidence>
<reference evidence="7" key="2">
    <citation type="submission" date="2020-09" db="EMBL/GenBank/DDBJ databases">
        <authorList>
            <person name="Sun Q."/>
            <person name="Zhou Y."/>
        </authorList>
    </citation>
    <scope>NUCLEOTIDE SEQUENCE</scope>
    <source>
        <strain evidence="7">CGMCC 4.7110</strain>
    </source>
</reference>
<dbReference type="PANTHER" id="PTHR46577:SF1">
    <property type="entry name" value="HTH-TYPE TRANSCRIPTIONAL REGULATORY PROTEIN GABR"/>
    <property type="match status" value="1"/>
</dbReference>
<gene>
    <name evidence="7" type="ORF">GCM10011578_072150</name>
</gene>
<comment type="similarity">
    <text evidence="1">In the C-terminal section; belongs to the class-I pyridoxal-phosphate-dependent aminotransferase family.</text>
</comment>
<keyword evidence="3" id="KW-0805">Transcription regulation</keyword>
<dbReference type="AlphaFoldDB" id="A0A918CVA5"/>
<dbReference type="EMBL" id="BMML01000021">
    <property type="protein sequence ID" value="GGN32915.1"/>
    <property type="molecule type" value="Genomic_DNA"/>
</dbReference>
<dbReference type="Proteomes" id="UP000653411">
    <property type="component" value="Unassembled WGS sequence"/>
</dbReference>
<dbReference type="PANTHER" id="PTHR46577">
    <property type="entry name" value="HTH-TYPE TRANSCRIPTIONAL REGULATORY PROTEIN GABR"/>
    <property type="match status" value="1"/>
</dbReference>
<dbReference type="InterPro" id="IPR015424">
    <property type="entry name" value="PyrdxlP-dep_Trfase"/>
</dbReference>
<dbReference type="InterPro" id="IPR004839">
    <property type="entry name" value="Aminotransferase_I/II_large"/>
</dbReference>
<evidence type="ECO:0000256" key="5">
    <source>
        <dbReference type="ARBA" id="ARBA00023163"/>
    </source>
</evidence>
<dbReference type="Gene3D" id="1.10.10.10">
    <property type="entry name" value="Winged helix-like DNA-binding domain superfamily/Winged helix DNA-binding domain"/>
    <property type="match status" value="1"/>
</dbReference>
<evidence type="ECO:0000259" key="6">
    <source>
        <dbReference type="PROSITE" id="PS50949"/>
    </source>
</evidence>
<dbReference type="PROSITE" id="PS50949">
    <property type="entry name" value="HTH_GNTR"/>
    <property type="match status" value="1"/>
</dbReference>
<name>A0A918CVA5_9ACTN</name>
<dbReference type="CDD" id="cd07377">
    <property type="entry name" value="WHTH_GntR"/>
    <property type="match status" value="1"/>
</dbReference>
<dbReference type="CDD" id="cd00609">
    <property type="entry name" value="AAT_like"/>
    <property type="match status" value="1"/>
</dbReference>
<sequence length="449" mass="47985">MLGSGPEVDGMLISGTSAAEIAGSVRDLIASGELAPQDPLPSVRTLAEELGVNRNTVASAYRLLVVAGEAVTRGRGGTVVAGVPQLASEGAWFGGRLTDLASGNPDPKLLPDVLDALRGDGYRPALYGAPPVDERLAGWAAEQFAPDIGERRFRVLITHGAVDATERLLNAYLTRGDAVAVEDPCFLASIGTLRLNGFRTVAVPVDGQGMRPDALRAALESGVRAVVCTPRAHNPTGVSISEERAAELRTVLADHPGALLIEDDHFWAVSRTSYHRMTPPDSTRWALVRSASKFLGPDLRLALLACDEETAARLETRLNTGTTWVSGLLQHAAHVLLTDPDVTDLTARAREIYVQRSTLLLVRLAEHDIDVPDGYRPNGLNVWIPLKTSARPVADMLARRGWAVQPGDLFTSGTSRAQAVRVTTSMLTEEQAAQFAADLAGILHGPDRY</sequence>
<dbReference type="Gene3D" id="3.90.1150.10">
    <property type="entry name" value="Aspartate Aminotransferase, domain 1"/>
    <property type="match status" value="1"/>
</dbReference>
<dbReference type="InterPro" id="IPR000524">
    <property type="entry name" value="Tscrpt_reg_HTH_GntR"/>
</dbReference>
<evidence type="ECO:0000256" key="1">
    <source>
        <dbReference type="ARBA" id="ARBA00005384"/>
    </source>
</evidence>
<dbReference type="Pfam" id="PF00392">
    <property type="entry name" value="GntR"/>
    <property type="match status" value="1"/>
</dbReference>
<accession>A0A918CVA5</accession>
<dbReference type="InterPro" id="IPR051446">
    <property type="entry name" value="HTH_trans_reg/aminotransferase"/>
</dbReference>
<dbReference type="GO" id="GO:0030170">
    <property type="term" value="F:pyridoxal phosphate binding"/>
    <property type="evidence" value="ECO:0007669"/>
    <property type="project" value="InterPro"/>
</dbReference>
<organism evidence="7 8">
    <name type="scientific">Streptomyces fuscichromogenes</name>
    <dbReference type="NCBI Taxonomy" id="1324013"/>
    <lineage>
        <taxon>Bacteria</taxon>
        <taxon>Bacillati</taxon>
        <taxon>Actinomycetota</taxon>
        <taxon>Actinomycetes</taxon>
        <taxon>Kitasatosporales</taxon>
        <taxon>Streptomycetaceae</taxon>
        <taxon>Streptomyces</taxon>
    </lineage>
</organism>
<evidence type="ECO:0000256" key="2">
    <source>
        <dbReference type="ARBA" id="ARBA00022898"/>
    </source>
</evidence>
<keyword evidence="5" id="KW-0804">Transcription</keyword>
<evidence type="ECO:0000256" key="4">
    <source>
        <dbReference type="ARBA" id="ARBA00023125"/>
    </source>
</evidence>
<evidence type="ECO:0000313" key="7">
    <source>
        <dbReference type="EMBL" id="GGN32915.1"/>
    </source>
</evidence>
<evidence type="ECO:0000256" key="3">
    <source>
        <dbReference type="ARBA" id="ARBA00023015"/>
    </source>
</evidence>
<keyword evidence="2" id="KW-0663">Pyridoxal phosphate</keyword>
<keyword evidence="4" id="KW-0238">DNA-binding</keyword>
<comment type="caution">
    <text evidence="7">The sequence shown here is derived from an EMBL/GenBank/DDBJ whole genome shotgun (WGS) entry which is preliminary data.</text>
</comment>
<dbReference type="Pfam" id="PF00155">
    <property type="entry name" value="Aminotran_1_2"/>
    <property type="match status" value="1"/>
</dbReference>
<dbReference type="InterPro" id="IPR036388">
    <property type="entry name" value="WH-like_DNA-bd_sf"/>
</dbReference>
<dbReference type="InterPro" id="IPR015422">
    <property type="entry name" value="PyrdxlP-dep_Trfase_small"/>
</dbReference>
<reference evidence="7" key="1">
    <citation type="journal article" date="2014" name="Int. J. Syst. Evol. Microbiol.">
        <title>Complete genome sequence of Corynebacterium casei LMG S-19264T (=DSM 44701T), isolated from a smear-ripened cheese.</title>
        <authorList>
            <consortium name="US DOE Joint Genome Institute (JGI-PGF)"/>
            <person name="Walter F."/>
            <person name="Albersmeier A."/>
            <person name="Kalinowski J."/>
            <person name="Ruckert C."/>
        </authorList>
    </citation>
    <scope>NUCLEOTIDE SEQUENCE</scope>
    <source>
        <strain evidence="7">CGMCC 4.7110</strain>
    </source>
</reference>
<dbReference type="SMART" id="SM00345">
    <property type="entry name" value="HTH_GNTR"/>
    <property type="match status" value="1"/>
</dbReference>
<dbReference type="InterPro" id="IPR036390">
    <property type="entry name" value="WH_DNA-bd_sf"/>
</dbReference>
<dbReference type="SUPFAM" id="SSF53383">
    <property type="entry name" value="PLP-dependent transferases"/>
    <property type="match status" value="1"/>
</dbReference>
<protein>
    <submittedName>
        <fullName evidence="7">Transcriptional regulator PtsJ</fullName>
    </submittedName>
</protein>
<dbReference type="SUPFAM" id="SSF46785">
    <property type="entry name" value="Winged helix' DNA-binding domain"/>
    <property type="match status" value="1"/>
</dbReference>
<dbReference type="Gene3D" id="3.40.640.10">
    <property type="entry name" value="Type I PLP-dependent aspartate aminotransferase-like (Major domain)"/>
    <property type="match status" value="1"/>
</dbReference>
<dbReference type="GO" id="GO:0003700">
    <property type="term" value="F:DNA-binding transcription factor activity"/>
    <property type="evidence" value="ECO:0007669"/>
    <property type="project" value="InterPro"/>
</dbReference>
<proteinExistence type="inferred from homology"/>
<dbReference type="InterPro" id="IPR015421">
    <property type="entry name" value="PyrdxlP-dep_Trfase_major"/>
</dbReference>
<keyword evidence="8" id="KW-1185">Reference proteome</keyword>